<evidence type="ECO:0000313" key="2">
    <source>
        <dbReference type="EMBL" id="KAK1749428.1"/>
    </source>
</evidence>
<evidence type="ECO:0000313" key="3">
    <source>
        <dbReference type="Proteomes" id="UP001239445"/>
    </source>
</evidence>
<dbReference type="Proteomes" id="UP001239445">
    <property type="component" value="Unassembled WGS sequence"/>
</dbReference>
<name>A0AAJ0F3I5_9PEZI</name>
<feature type="compositionally biased region" description="Basic and acidic residues" evidence="1">
    <location>
        <begin position="359"/>
        <end position="372"/>
    </location>
</feature>
<dbReference type="AlphaFoldDB" id="A0AAJ0F3I5"/>
<proteinExistence type="predicted"/>
<feature type="region of interest" description="Disordered" evidence="1">
    <location>
        <begin position="40"/>
        <end position="67"/>
    </location>
</feature>
<gene>
    <name evidence="2" type="ORF">QBC47DRAFT_395870</name>
</gene>
<comment type="caution">
    <text evidence="2">The sequence shown here is derived from an EMBL/GenBank/DDBJ whole genome shotgun (WGS) entry which is preliminary data.</text>
</comment>
<feature type="region of interest" description="Disordered" evidence="1">
    <location>
        <begin position="359"/>
        <end position="393"/>
    </location>
</feature>
<keyword evidence="3" id="KW-1185">Reference proteome</keyword>
<accession>A0AAJ0F3I5</accession>
<dbReference type="EMBL" id="MU839859">
    <property type="protein sequence ID" value="KAK1749428.1"/>
    <property type="molecule type" value="Genomic_DNA"/>
</dbReference>
<feature type="compositionally biased region" description="Acidic residues" evidence="1">
    <location>
        <begin position="373"/>
        <end position="393"/>
    </location>
</feature>
<sequence length="393" mass="43066">MMRKNPTKKPYFLLDEVQRLDDNLFQSLLGLAIHKPYAPIQGDHAPITTGESSLKARDADESLYPPQPTYIRDATLMRRTTKSRRAKARLDRFLDGLLEKGDENNDTIETPSFRRVSIRNAPTTIANLLREDQPVPEPVEDAGDAGLGKTSEEPTSFFGGIAQAVMNTVWPGESGLAEAERKEKDQLNAENDAKVRKLYDEEMARRKYRDQVLALLKAKKNLGIVVSFITCADMARDSNIKKHAAAEAGAGIPLKEAAGIPLNVDAKVSASSSSDVGASGTYEGEYLIACSYLPLEKRERGGLSSLWFSTSEDSDWILGKDAAWRLGIDPMEGRYAAPMGPGDGEHEVDDDSCSIVLLHPDDRIGENTGAKEMDDDSEDESESESESNSDEGP</sequence>
<organism evidence="2 3">
    <name type="scientific">Echria macrotheca</name>
    <dbReference type="NCBI Taxonomy" id="438768"/>
    <lineage>
        <taxon>Eukaryota</taxon>
        <taxon>Fungi</taxon>
        <taxon>Dikarya</taxon>
        <taxon>Ascomycota</taxon>
        <taxon>Pezizomycotina</taxon>
        <taxon>Sordariomycetes</taxon>
        <taxon>Sordariomycetidae</taxon>
        <taxon>Sordariales</taxon>
        <taxon>Schizotheciaceae</taxon>
        <taxon>Echria</taxon>
    </lineage>
</organism>
<evidence type="ECO:0000256" key="1">
    <source>
        <dbReference type="SAM" id="MobiDB-lite"/>
    </source>
</evidence>
<protein>
    <submittedName>
        <fullName evidence="2">Uncharacterized protein</fullName>
    </submittedName>
</protein>
<reference evidence="2" key="1">
    <citation type="submission" date="2023-06" db="EMBL/GenBank/DDBJ databases">
        <title>Genome-scale phylogeny and comparative genomics of the fungal order Sordariales.</title>
        <authorList>
            <consortium name="Lawrence Berkeley National Laboratory"/>
            <person name="Hensen N."/>
            <person name="Bonometti L."/>
            <person name="Westerberg I."/>
            <person name="Brannstrom I.O."/>
            <person name="Guillou S."/>
            <person name="Cros-Aarteil S."/>
            <person name="Calhoun S."/>
            <person name="Haridas S."/>
            <person name="Kuo A."/>
            <person name="Mondo S."/>
            <person name="Pangilinan J."/>
            <person name="Riley R."/>
            <person name="Labutti K."/>
            <person name="Andreopoulos B."/>
            <person name="Lipzen A."/>
            <person name="Chen C."/>
            <person name="Yanf M."/>
            <person name="Daum C."/>
            <person name="Ng V."/>
            <person name="Clum A."/>
            <person name="Steindorff A."/>
            <person name="Ohm R."/>
            <person name="Martin F."/>
            <person name="Silar P."/>
            <person name="Natvig D."/>
            <person name="Lalanne C."/>
            <person name="Gautier V."/>
            <person name="Ament-Velasquez S.L."/>
            <person name="Kruys A."/>
            <person name="Hutchinson M.I."/>
            <person name="Powell A.J."/>
            <person name="Barry K."/>
            <person name="Miller A.N."/>
            <person name="Grigoriev I.V."/>
            <person name="Debuchy R."/>
            <person name="Gladieux P."/>
            <person name="Thoren M.H."/>
            <person name="Johannesson H."/>
        </authorList>
    </citation>
    <scope>NUCLEOTIDE SEQUENCE</scope>
    <source>
        <strain evidence="2">PSN4</strain>
    </source>
</reference>